<evidence type="ECO:0000256" key="1">
    <source>
        <dbReference type="ARBA" id="ARBA00001561"/>
    </source>
</evidence>
<dbReference type="GO" id="GO:0030288">
    <property type="term" value="C:outer membrane-bounded periplasmic space"/>
    <property type="evidence" value="ECO:0007669"/>
    <property type="project" value="TreeGrafter"/>
</dbReference>
<dbReference type="FunFam" id="3.40.630.40:FF:000005">
    <property type="entry name" value="N-acetylmuramoyl-L-alanine amidase (AmiA)"/>
    <property type="match status" value="1"/>
</dbReference>
<organism evidence="5 6">
    <name type="scientific">Cesiribacter andamanensis AMV16</name>
    <dbReference type="NCBI Taxonomy" id="1279009"/>
    <lineage>
        <taxon>Bacteria</taxon>
        <taxon>Pseudomonadati</taxon>
        <taxon>Bacteroidota</taxon>
        <taxon>Cytophagia</taxon>
        <taxon>Cytophagales</taxon>
        <taxon>Cesiribacteraceae</taxon>
        <taxon>Cesiribacter</taxon>
    </lineage>
</organism>
<dbReference type="PANTHER" id="PTHR30404">
    <property type="entry name" value="N-ACETYLMURAMOYL-L-ALANINE AMIDASE"/>
    <property type="match status" value="1"/>
</dbReference>
<evidence type="ECO:0000259" key="4">
    <source>
        <dbReference type="SMART" id="SM00646"/>
    </source>
</evidence>
<feature type="domain" description="MurNAc-LAA" evidence="4">
    <location>
        <begin position="102"/>
        <end position="260"/>
    </location>
</feature>
<dbReference type="Gene3D" id="3.40.630.40">
    <property type="entry name" value="Zn-dependent exopeptidases"/>
    <property type="match status" value="1"/>
</dbReference>
<dbReference type="Proteomes" id="UP000011910">
    <property type="component" value="Unassembled WGS sequence"/>
</dbReference>
<dbReference type="GO" id="GO:0008745">
    <property type="term" value="F:N-acetylmuramoyl-L-alanine amidase activity"/>
    <property type="evidence" value="ECO:0007669"/>
    <property type="project" value="UniProtKB-EC"/>
</dbReference>
<dbReference type="InterPro" id="IPR050695">
    <property type="entry name" value="N-acetylmuramoyl_amidase_3"/>
</dbReference>
<evidence type="ECO:0000313" key="6">
    <source>
        <dbReference type="Proteomes" id="UP000011910"/>
    </source>
</evidence>
<evidence type="ECO:0000313" key="5">
    <source>
        <dbReference type="EMBL" id="EMR02271.1"/>
    </source>
</evidence>
<dbReference type="CDD" id="cd02696">
    <property type="entry name" value="MurNAc-LAA"/>
    <property type="match status" value="1"/>
</dbReference>
<dbReference type="RefSeq" id="WP_009195970.1">
    <property type="nucleotide sequence ID" value="NZ_AODQ01000065.1"/>
</dbReference>
<dbReference type="Pfam" id="PF01520">
    <property type="entry name" value="Amidase_3"/>
    <property type="match status" value="1"/>
</dbReference>
<keyword evidence="3 5" id="KW-0378">Hydrolase</keyword>
<dbReference type="SUPFAM" id="SSF53187">
    <property type="entry name" value="Zn-dependent exopeptidases"/>
    <property type="match status" value="1"/>
</dbReference>
<dbReference type="eggNOG" id="COG0860">
    <property type="taxonomic scope" value="Bacteria"/>
</dbReference>
<dbReference type="SMART" id="SM00646">
    <property type="entry name" value="Ami_3"/>
    <property type="match status" value="1"/>
</dbReference>
<keyword evidence="6" id="KW-1185">Reference proteome</keyword>
<dbReference type="STRING" id="1279009.ADICEAN_02580"/>
<gene>
    <name evidence="5" type="primary">amiA</name>
    <name evidence="5" type="ORF">ADICEAN_02580</name>
</gene>
<dbReference type="EC" id="3.5.1.28" evidence="2"/>
<name>M7N4Z2_9BACT</name>
<dbReference type="EMBL" id="AODQ01000065">
    <property type="protein sequence ID" value="EMR02271.1"/>
    <property type="molecule type" value="Genomic_DNA"/>
</dbReference>
<dbReference type="PANTHER" id="PTHR30404:SF0">
    <property type="entry name" value="N-ACETYLMURAMOYL-L-ALANINE AMIDASE AMIC"/>
    <property type="match status" value="1"/>
</dbReference>
<evidence type="ECO:0000256" key="2">
    <source>
        <dbReference type="ARBA" id="ARBA00011901"/>
    </source>
</evidence>
<dbReference type="AlphaFoldDB" id="M7N4Z2"/>
<protein>
    <recommendedName>
        <fullName evidence="2">N-acetylmuramoyl-L-alanine amidase</fullName>
        <ecNumber evidence="2">3.5.1.28</ecNumber>
    </recommendedName>
</protein>
<reference evidence="5 6" key="1">
    <citation type="journal article" date="2013" name="Genome Announc.">
        <title>Draft Genome Sequence of Cesiribacter andamanensis Strain AMV16T, Isolated from a Soil Sample from a Mud Volcano in the Andaman Islands, India.</title>
        <authorList>
            <person name="Shivaji S."/>
            <person name="Ara S."/>
            <person name="Begum Z."/>
            <person name="Srinivas T.N."/>
            <person name="Singh A."/>
            <person name="Kumar Pinnaka A."/>
        </authorList>
    </citation>
    <scope>NUCLEOTIDE SEQUENCE [LARGE SCALE GENOMIC DNA]</scope>
    <source>
        <strain evidence="5 6">AMV16</strain>
    </source>
</reference>
<dbReference type="PATRIC" id="fig|1279009.4.peg.2616"/>
<sequence length="270" mass="30209">MAYLLNNRRTVRNIVYCAGAALLLLLASFTPAGRADYKIRKVVIDAGHGGKDSGALGSISKEKDVALAVALEFGELIKKNLPDVEVIYTRNDDTFIPLEQRATIANKAGADVFISIHLNSAANKEAIGTETFIMGLHVNEQNLSVAKRENSVILLEENYEQKYEGFDPKSPESYIMFSLMQNAHMHNSLHLAEKIDHQFVKRVGRPSRGVKQAGFLVLWQTTMPSVLVELGFITNKTEEKYLSDELGRTYMASGLFRAFRDYKEEMEAMN</sequence>
<proteinExistence type="predicted"/>
<dbReference type="InterPro" id="IPR002508">
    <property type="entry name" value="MurNAc-LAA_cat"/>
</dbReference>
<comment type="catalytic activity">
    <reaction evidence="1">
        <text>Hydrolyzes the link between N-acetylmuramoyl residues and L-amino acid residues in certain cell-wall glycopeptides.</text>
        <dbReference type="EC" id="3.5.1.28"/>
    </reaction>
</comment>
<dbReference type="GO" id="GO:0009253">
    <property type="term" value="P:peptidoglycan catabolic process"/>
    <property type="evidence" value="ECO:0007669"/>
    <property type="project" value="InterPro"/>
</dbReference>
<comment type="caution">
    <text evidence="5">The sequence shown here is derived from an EMBL/GenBank/DDBJ whole genome shotgun (WGS) entry which is preliminary data.</text>
</comment>
<evidence type="ECO:0000256" key="3">
    <source>
        <dbReference type="ARBA" id="ARBA00022801"/>
    </source>
</evidence>
<accession>M7N4Z2</accession>